<dbReference type="Gene3D" id="1.20.1250.20">
    <property type="entry name" value="MFS general substrate transporter like domains"/>
    <property type="match status" value="1"/>
</dbReference>
<dbReference type="InterPro" id="IPR050189">
    <property type="entry name" value="MFS_Efflux_Transporters"/>
</dbReference>
<feature type="transmembrane region" description="Helical" evidence="6">
    <location>
        <begin position="233"/>
        <end position="256"/>
    </location>
</feature>
<feature type="transmembrane region" description="Helical" evidence="6">
    <location>
        <begin position="105"/>
        <end position="125"/>
    </location>
</feature>
<evidence type="ECO:0000256" key="6">
    <source>
        <dbReference type="SAM" id="Phobius"/>
    </source>
</evidence>
<gene>
    <name evidence="7" type="ORF">FBZ92_1097</name>
</gene>
<feature type="transmembrane region" description="Helical" evidence="6">
    <location>
        <begin position="12"/>
        <end position="32"/>
    </location>
</feature>
<dbReference type="AlphaFoldDB" id="A0A560IHJ7"/>
<dbReference type="GO" id="GO:0022857">
    <property type="term" value="F:transmembrane transporter activity"/>
    <property type="evidence" value="ECO:0007669"/>
    <property type="project" value="InterPro"/>
</dbReference>
<dbReference type="PANTHER" id="PTHR43124:SF10">
    <property type="entry name" value="PURINE EFFLUX PUMP PBUE"/>
    <property type="match status" value="1"/>
</dbReference>
<evidence type="ECO:0000256" key="3">
    <source>
        <dbReference type="ARBA" id="ARBA00022692"/>
    </source>
</evidence>
<feature type="transmembrane region" description="Helical" evidence="6">
    <location>
        <begin position="137"/>
        <end position="156"/>
    </location>
</feature>
<accession>A0A560IHJ7</accession>
<organism evidence="7 8">
    <name type="scientific">Nitrospirillum amazonense</name>
    <dbReference type="NCBI Taxonomy" id="28077"/>
    <lineage>
        <taxon>Bacteria</taxon>
        <taxon>Pseudomonadati</taxon>
        <taxon>Pseudomonadota</taxon>
        <taxon>Alphaproteobacteria</taxon>
        <taxon>Rhodospirillales</taxon>
        <taxon>Azospirillaceae</taxon>
        <taxon>Nitrospirillum</taxon>
    </lineage>
</organism>
<comment type="subcellular location">
    <subcellularLocation>
        <location evidence="1">Cell membrane</location>
        <topology evidence="1">Multi-pass membrane protein</topology>
    </subcellularLocation>
</comment>
<sequence>MNRQGSSVGTSVALVWLCSVAPLAAILVPLLLPVYQQSHALDASAMGFLASADLAGACLASISAPLWLRRTGCRGGVIGGLVVVAAANIAAAFADTSPLLLTTRLVAGVGTGLVLSSAIPIVSASQRPARLISAVQVLQLLLAGAALAGAGQLLAAGGPRPVLLAVVAIAVLSLPAAMLLPGRSGQAHSLPTLAEMRPVSLILGGIFVYFAAAAIITNYAGQLSTQQGLSIEAVSTALAVGNLAALPGSLIAMLATTPNHRRLLMVAATGLQCLAVAIMLWVPGALVFTAAFFLVQMCITILGPLQVAALVDRDASGRGIEGLAAMQSGGQALGPMLGALFISGGRVDGAYLCGFAIVVVSTAMVVRRRSAIR</sequence>
<dbReference type="GO" id="GO:0005886">
    <property type="term" value="C:plasma membrane"/>
    <property type="evidence" value="ECO:0007669"/>
    <property type="project" value="UniProtKB-SubCell"/>
</dbReference>
<keyword evidence="3 6" id="KW-0812">Transmembrane</keyword>
<protein>
    <submittedName>
        <fullName evidence="7">MFS family arabinose efflux permease</fullName>
    </submittedName>
</protein>
<dbReference type="PANTHER" id="PTHR43124">
    <property type="entry name" value="PURINE EFFLUX PUMP PBUE"/>
    <property type="match status" value="1"/>
</dbReference>
<dbReference type="InterPro" id="IPR011701">
    <property type="entry name" value="MFS"/>
</dbReference>
<dbReference type="Proteomes" id="UP000318050">
    <property type="component" value="Unassembled WGS sequence"/>
</dbReference>
<feature type="transmembrane region" description="Helical" evidence="6">
    <location>
        <begin position="349"/>
        <end position="366"/>
    </location>
</feature>
<evidence type="ECO:0000313" key="7">
    <source>
        <dbReference type="EMBL" id="TWB58518.1"/>
    </source>
</evidence>
<evidence type="ECO:0000256" key="4">
    <source>
        <dbReference type="ARBA" id="ARBA00022989"/>
    </source>
</evidence>
<feature type="transmembrane region" description="Helical" evidence="6">
    <location>
        <begin position="162"/>
        <end position="180"/>
    </location>
</feature>
<reference evidence="7 8" key="1">
    <citation type="submission" date="2019-06" db="EMBL/GenBank/DDBJ databases">
        <title>Genomic Encyclopedia of Type Strains, Phase IV (KMG-V): Genome sequencing to study the core and pangenomes of soil and plant-associated prokaryotes.</title>
        <authorList>
            <person name="Whitman W."/>
        </authorList>
    </citation>
    <scope>NUCLEOTIDE SEQUENCE [LARGE SCALE GENOMIC DNA]</scope>
    <source>
        <strain evidence="7 8">BR 11140</strain>
    </source>
</reference>
<comment type="caution">
    <text evidence="7">The sequence shown here is derived from an EMBL/GenBank/DDBJ whole genome shotgun (WGS) entry which is preliminary data.</text>
</comment>
<keyword evidence="2" id="KW-1003">Cell membrane</keyword>
<keyword evidence="4 6" id="KW-1133">Transmembrane helix</keyword>
<dbReference type="EMBL" id="VITT01000009">
    <property type="protein sequence ID" value="TWB58518.1"/>
    <property type="molecule type" value="Genomic_DNA"/>
</dbReference>
<dbReference type="OrthoDB" id="9990445at2"/>
<dbReference type="Pfam" id="PF07690">
    <property type="entry name" value="MFS_1"/>
    <property type="match status" value="1"/>
</dbReference>
<keyword evidence="5 6" id="KW-0472">Membrane</keyword>
<name>A0A560IHJ7_9PROT</name>
<feature type="transmembrane region" description="Helical" evidence="6">
    <location>
        <begin position="75"/>
        <end position="93"/>
    </location>
</feature>
<evidence type="ECO:0000256" key="2">
    <source>
        <dbReference type="ARBA" id="ARBA00022475"/>
    </source>
</evidence>
<proteinExistence type="predicted"/>
<dbReference type="InterPro" id="IPR036259">
    <property type="entry name" value="MFS_trans_sf"/>
</dbReference>
<feature type="transmembrane region" description="Helical" evidence="6">
    <location>
        <begin position="44"/>
        <end position="68"/>
    </location>
</feature>
<evidence type="ECO:0000256" key="5">
    <source>
        <dbReference type="ARBA" id="ARBA00023136"/>
    </source>
</evidence>
<evidence type="ECO:0000313" key="8">
    <source>
        <dbReference type="Proteomes" id="UP000318050"/>
    </source>
</evidence>
<evidence type="ECO:0000256" key="1">
    <source>
        <dbReference type="ARBA" id="ARBA00004651"/>
    </source>
</evidence>
<dbReference type="SUPFAM" id="SSF103473">
    <property type="entry name" value="MFS general substrate transporter"/>
    <property type="match status" value="1"/>
</dbReference>
<feature type="transmembrane region" description="Helical" evidence="6">
    <location>
        <begin position="201"/>
        <end position="221"/>
    </location>
</feature>